<dbReference type="Proteomes" id="UP001519460">
    <property type="component" value="Unassembled WGS sequence"/>
</dbReference>
<organism evidence="2 3">
    <name type="scientific">Batillaria attramentaria</name>
    <dbReference type="NCBI Taxonomy" id="370345"/>
    <lineage>
        <taxon>Eukaryota</taxon>
        <taxon>Metazoa</taxon>
        <taxon>Spiralia</taxon>
        <taxon>Lophotrochozoa</taxon>
        <taxon>Mollusca</taxon>
        <taxon>Gastropoda</taxon>
        <taxon>Caenogastropoda</taxon>
        <taxon>Sorbeoconcha</taxon>
        <taxon>Cerithioidea</taxon>
        <taxon>Batillariidae</taxon>
        <taxon>Batillaria</taxon>
    </lineage>
</organism>
<comment type="caution">
    <text evidence="2">The sequence shown here is derived from an EMBL/GenBank/DDBJ whole genome shotgun (WGS) entry which is preliminary data.</text>
</comment>
<dbReference type="AlphaFoldDB" id="A0ABD0J113"/>
<proteinExistence type="predicted"/>
<gene>
    <name evidence="2" type="ORF">BaRGS_00040399</name>
</gene>
<feature type="non-terminal residue" evidence="2">
    <location>
        <position position="83"/>
    </location>
</feature>
<feature type="region of interest" description="Disordered" evidence="1">
    <location>
        <begin position="57"/>
        <end position="83"/>
    </location>
</feature>
<sequence>AGSWDSSPLPKSALTLLLARLKLKKKTFTSTNYPDANQTGKVKNRRRFNCQVLNKAETETSHVRRNKPAFVVHSPGGAGTGHL</sequence>
<evidence type="ECO:0000256" key="1">
    <source>
        <dbReference type="SAM" id="MobiDB-lite"/>
    </source>
</evidence>
<reference evidence="2 3" key="1">
    <citation type="journal article" date="2023" name="Sci. Data">
        <title>Genome assembly of the Korean intertidal mud-creeper Batillaria attramentaria.</title>
        <authorList>
            <person name="Patra A.K."/>
            <person name="Ho P.T."/>
            <person name="Jun S."/>
            <person name="Lee S.J."/>
            <person name="Kim Y."/>
            <person name="Won Y.J."/>
        </authorList>
    </citation>
    <scope>NUCLEOTIDE SEQUENCE [LARGE SCALE GENOMIC DNA]</scope>
    <source>
        <strain evidence="2">Wonlab-2016</strain>
    </source>
</reference>
<feature type="non-terminal residue" evidence="2">
    <location>
        <position position="1"/>
    </location>
</feature>
<keyword evidence="3" id="KW-1185">Reference proteome</keyword>
<evidence type="ECO:0000313" key="2">
    <source>
        <dbReference type="EMBL" id="KAK7444856.1"/>
    </source>
</evidence>
<dbReference type="EMBL" id="JACVVK020000803">
    <property type="protein sequence ID" value="KAK7444856.1"/>
    <property type="molecule type" value="Genomic_DNA"/>
</dbReference>
<evidence type="ECO:0000313" key="3">
    <source>
        <dbReference type="Proteomes" id="UP001519460"/>
    </source>
</evidence>
<accession>A0ABD0J113</accession>
<protein>
    <submittedName>
        <fullName evidence="2">Uncharacterized protein</fullName>
    </submittedName>
</protein>
<name>A0ABD0J113_9CAEN</name>